<dbReference type="Pfam" id="PF13490">
    <property type="entry name" value="zf-HC2"/>
    <property type="match status" value="1"/>
</dbReference>
<dbReference type="InterPro" id="IPR027383">
    <property type="entry name" value="Znf_put"/>
</dbReference>
<feature type="domain" description="Putative zinc-finger" evidence="2">
    <location>
        <begin position="14"/>
        <end position="42"/>
    </location>
</feature>
<reference evidence="3 4" key="1">
    <citation type="submission" date="2019-09" db="EMBL/GenBank/DDBJ databases">
        <title>Genome sequence of Rhodovastum atsumiense, a diverse member of the Acetobacteraceae family of non-sulfur purple photosynthetic bacteria.</title>
        <authorList>
            <person name="Meyer T."/>
            <person name="Kyndt J."/>
        </authorList>
    </citation>
    <scope>NUCLEOTIDE SEQUENCE [LARGE SCALE GENOMIC DNA]</scope>
    <source>
        <strain evidence="3 4">DSM 21279</strain>
    </source>
</reference>
<evidence type="ECO:0000313" key="4">
    <source>
        <dbReference type="Proteomes" id="UP000325255"/>
    </source>
</evidence>
<evidence type="ECO:0000256" key="1">
    <source>
        <dbReference type="SAM" id="Phobius"/>
    </source>
</evidence>
<evidence type="ECO:0000259" key="2">
    <source>
        <dbReference type="Pfam" id="PF13490"/>
    </source>
</evidence>
<organism evidence="3 4">
    <name type="scientific">Rhodovastum atsumiense</name>
    <dbReference type="NCBI Taxonomy" id="504468"/>
    <lineage>
        <taxon>Bacteria</taxon>
        <taxon>Pseudomonadati</taxon>
        <taxon>Pseudomonadota</taxon>
        <taxon>Alphaproteobacteria</taxon>
        <taxon>Acetobacterales</taxon>
        <taxon>Acetobacteraceae</taxon>
        <taxon>Rhodovastum</taxon>
    </lineage>
</organism>
<keyword evidence="1" id="KW-0472">Membrane</keyword>
<dbReference type="EMBL" id="VWPK01000012">
    <property type="protein sequence ID" value="KAA5612394.1"/>
    <property type="molecule type" value="Genomic_DNA"/>
</dbReference>
<comment type="caution">
    <text evidence="3">The sequence shown here is derived from an EMBL/GenBank/DDBJ whole genome shotgun (WGS) entry which is preliminary data.</text>
</comment>
<keyword evidence="4" id="KW-1185">Reference proteome</keyword>
<dbReference type="AlphaFoldDB" id="A0A5M6IVP7"/>
<feature type="transmembrane region" description="Helical" evidence="1">
    <location>
        <begin position="87"/>
        <end position="105"/>
    </location>
</feature>
<keyword evidence="1" id="KW-0812">Transmembrane</keyword>
<dbReference type="Gene3D" id="1.10.10.1320">
    <property type="entry name" value="Anti-sigma factor, zinc-finger domain"/>
    <property type="match status" value="1"/>
</dbReference>
<sequence length="246" mass="26493">MTDTARACQDKVMLIQAELDGELSATEAALLRAHLRACPACRALRSELARLSDAARAEVPVNTLRPPPRVAAPRSVPQRRRGGVRPLVAFGAGMVLAAAIVLLLLPGPAERLSEQAIANHVRALQPGHLTDLVSSDRDTLRDSFTGRLDYLPPVRDFAAAGFLLAGTRLDYLDGRAVAVLVYLRNHHPIDVFIWPAAGTTAPVVDERQGYGVVHWRSEGMAFVAVSDIDAGELAAFARLWLVTRGG</sequence>
<name>A0A5M6IVP7_9PROT</name>
<evidence type="ECO:0000313" key="3">
    <source>
        <dbReference type="EMBL" id="KAA5612394.1"/>
    </source>
</evidence>
<keyword evidence="1" id="KW-1133">Transmembrane helix</keyword>
<dbReference type="Proteomes" id="UP000325255">
    <property type="component" value="Unassembled WGS sequence"/>
</dbReference>
<dbReference type="RefSeq" id="WP_150040493.1">
    <property type="nucleotide sequence ID" value="NZ_OW485601.1"/>
</dbReference>
<dbReference type="InterPro" id="IPR041916">
    <property type="entry name" value="Anti_sigma_zinc_sf"/>
</dbReference>
<gene>
    <name evidence="3" type="ORF">F1189_09455</name>
</gene>
<dbReference type="OrthoDB" id="7549755at2"/>
<protein>
    <submittedName>
        <fullName evidence="3">Anti-sigma factor</fullName>
    </submittedName>
</protein>
<accession>A0A5M6IVP7</accession>
<proteinExistence type="predicted"/>